<evidence type="ECO:0000313" key="1">
    <source>
        <dbReference type="EMBL" id="KAK2636259.1"/>
    </source>
</evidence>
<comment type="caution">
    <text evidence="1">The sequence shown here is derived from an EMBL/GenBank/DDBJ whole genome shotgun (WGS) entry which is preliminary data.</text>
</comment>
<proteinExistence type="predicted"/>
<organism evidence="1 2">
    <name type="scientific">Dipteronia dyeriana</name>
    <dbReference type="NCBI Taxonomy" id="168575"/>
    <lineage>
        <taxon>Eukaryota</taxon>
        <taxon>Viridiplantae</taxon>
        <taxon>Streptophyta</taxon>
        <taxon>Embryophyta</taxon>
        <taxon>Tracheophyta</taxon>
        <taxon>Spermatophyta</taxon>
        <taxon>Magnoliopsida</taxon>
        <taxon>eudicotyledons</taxon>
        <taxon>Gunneridae</taxon>
        <taxon>Pentapetalae</taxon>
        <taxon>rosids</taxon>
        <taxon>malvids</taxon>
        <taxon>Sapindales</taxon>
        <taxon>Sapindaceae</taxon>
        <taxon>Hippocastanoideae</taxon>
        <taxon>Acereae</taxon>
        <taxon>Dipteronia</taxon>
    </lineage>
</organism>
<reference evidence="1" key="1">
    <citation type="journal article" date="2023" name="Plant J.">
        <title>Genome sequences and population genomics provide insights into the demographic history, inbreeding, and mutation load of two 'living fossil' tree species of Dipteronia.</title>
        <authorList>
            <person name="Feng Y."/>
            <person name="Comes H.P."/>
            <person name="Chen J."/>
            <person name="Zhu S."/>
            <person name="Lu R."/>
            <person name="Zhang X."/>
            <person name="Li P."/>
            <person name="Qiu J."/>
            <person name="Olsen K.M."/>
            <person name="Qiu Y."/>
        </authorList>
    </citation>
    <scope>NUCLEOTIDE SEQUENCE</scope>
    <source>
        <strain evidence="1">KIB01</strain>
    </source>
</reference>
<accession>A0AAD9TIJ4</accession>
<dbReference type="AlphaFoldDB" id="A0AAD9TIJ4"/>
<dbReference type="EMBL" id="JANJYI010000009">
    <property type="protein sequence ID" value="KAK2636259.1"/>
    <property type="molecule type" value="Genomic_DNA"/>
</dbReference>
<sequence>MTESNTSYTTLAEKLSSFGIQRQAVHVLIDHIFFHGHRILGSQKYSNVGRQISSVIFPIHVEITREQTILVNYERYLTQRALRESMVEFERRNCGMVPASESSLKNMLKRVRVAAAADERKRRRVEISSSNENCSGGWIVRHEHALLAYVS</sequence>
<name>A0AAD9TIJ4_9ROSI</name>
<evidence type="ECO:0000313" key="2">
    <source>
        <dbReference type="Proteomes" id="UP001280121"/>
    </source>
</evidence>
<gene>
    <name evidence="1" type="ORF">Ddye_031051</name>
</gene>
<keyword evidence="2" id="KW-1185">Reference proteome</keyword>
<protein>
    <submittedName>
        <fullName evidence="1">Uncharacterized protein</fullName>
    </submittedName>
</protein>
<dbReference type="Proteomes" id="UP001280121">
    <property type="component" value="Unassembled WGS sequence"/>
</dbReference>